<dbReference type="Pfam" id="PF07238">
    <property type="entry name" value="PilZ"/>
    <property type="match status" value="1"/>
</dbReference>
<feature type="domain" description="PilZ" evidence="1">
    <location>
        <begin position="6"/>
        <end position="106"/>
    </location>
</feature>
<evidence type="ECO:0000313" key="3">
    <source>
        <dbReference type="Proteomes" id="UP001431776"/>
    </source>
</evidence>
<reference evidence="2" key="1">
    <citation type="submission" date="2023-05" db="EMBL/GenBank/DDBJ databases">
        <title>Anaerotaeda fermentans gen. nov., sp. nov., a novel anaerobic planctomycete of the new family within the order Sedimentisphaerales isolated from Taman Peninsula, Russia.</title>
        <authorList>
            <person name="Khomyakova M.A."/>
            <person name="Merkel A.Y."/>
            <person name="Slobodkin A.I."/>
        </authorList>
    </citation>
    <scope>NUCLEOTIDE SEQUENCE</scope>
    <source>
        <strain evidence="2">M17dextr</strain>
    </source>
</reference>
<dbReference type="Gene3D" id="2.40.10.220">
    <property type="entry name" value="predicted glycosyltransferase like domains"/>
    <property type="match status" value="1"/>
</dbReference>
<proteinExistence type="predicted"/>
<evidence type="ECO:0000259" key="1">
    <source>
        <dbReference type="Pfam" id="PF07238"/>
    </source>
</evidence>
<dbReference type="SUPFAM" id="SSF141371">
    <property type="entry name" value="PilZ domain-like"/>
    <property type="match status" value="1"/>
</dbReference>
<accession>A0AAW6TQB7</accession>
<evidence type="ECO:0000313" key="2">
    <source>
        <dbReference type="EMBL" id="MDI6447832.1"/>
    </source>
</evidence>
<dbReference type="EMBL" id="JASCXX010000002">
    <property type="protein sequence ID" value="MDI6447832.1"/>
    <property type="molecule type" value="Genomic_DNA"/>
</dbReference>
<comment type="caution">
    <text evidence="2">The sequence shown here is derived from an EMBL/GenBank/DDBJ whole genome shotgun (WGS) entry which is preliminary data.</text>
</comment>
<dbReference type="RefSeq" id="WP_349243244.1">
    <property type="nucleotide sequence ID" value="NZ_JASCXX010000002.1"/>
</dbReference>
<organism evidence="2 3">
    <name type="scientific">Anaerobaca lacustris</name>
    <dbReference type="NCBI Taxonomy" id="3044600"/>
    <lineage>
        <taxon>Bacteria</taxon>
        <taxon>Pseudomonadati</taxon>
        <taxon>Planctomycetota</taxon>
        <taxon>Phycisphaerae</taxon>
        <taxon>Sedimentisphaerales</taxon>
        <taxon>Anaerobacaceae</taxon>
        <taxon>Anaerobaca</taxon>
    </lineage>
</organism>
<dbReference type="GO" id="GO:0035438">
    <property type="term" value="F:cyclic-di-GMP binding"/>
    <property type="evidence" value="ECO:0007669"/>
    <property type="project" value="InterPro"/>
</dbReference>
<protein>
    <submittedName>
        <fullName evidence="2">PilZ domain-containing protein</fullName>
    </submittedName>
</protein>
<dbReference type="AlphaFoldDB" id="A0AAW6TQB7"/>
<name>A0AAW6TQB7_9BACT</name>
<sequence>MDDHNERRQENRLGYQWPVWFSEDFTETLSQGLMIDVSSGGIGFNCESNADCPRQGQHLTVRFSIPRFEGDDPTATVSITRTGEVRRVERTAGGLCRVGIEFDTPLGLRPAEVSSLNAMCGNDPGA</sequence>
<dbReference type="Proteomes" id="UP001431776">
    <property type="component" value="Unassembled WGS sequence"/>
</dbReference>
<dbReference type="InterPro" id="IPR009875">
    <property type="entry name" value="PilZ_domain"/>
</dbReference>
<keyword evidence="3" id="KW-1185">Reference proteome</keyword>
<gene>
    <name evidence="2" type="ORF">QJ522_02155</name>
</gene>